<dbReference type="HOGENOM" id="CLU_112102_0_0_1"/>
<dbReference type="SUPFAM" id="SSF54909">
    <property type="entry name" value="Dimeric alpha+beta barrel"/>
    <property type="match status" value="1"/>
</dbReference>
<dbReference type="OrthoDB" id="3830579at2759"/>
<organism evidence="1 2">
    <name type="scientific">Phaeoacremonium minimum (strain UCR-PA7)</name>
    <name type="common">Esca disease fungus</name>
    <name type="synonym">Togninia minima</name>
    <dbReference type="NCBI Taxonomy" id="1286976"/>
    <lineage>
        <taxon>Eukaryota</taxon>
        <taxon>Fungi</taxon>
        <taxon>Dikarya</taxon>
        <taxon>Ascomycota</taxon>
        <taxon>Pezizomycotina</taxon>
        <taxon>Sordariomycetes</taxon>
        <taxon>Sordariomycetidae</taxon>
        <taxon>Togniniales</taxon>
        <taxon>Togniniaceae</taxon>
        <taxon>Phaeoacremonium</taxon>
    </lineage>
</organism>
<dbReference type="InterPro" id="IPR011008">
    <property type="entry name" value="Dimeric_a/b-barrel"/>
</dbReference>
<proteinExistence type="predicted"/>
<dbReference type="AlphaFoldDB" id="R8BJU5"/>
<sequence>MSSVTERWIIPVVGGVEDWKNQLKVVLQTLKKQDGYLRTRWGPCSENMQRLELLIGWKSIDACNTWKASSGFTAATDQMKTVQSGEAVSYFIRFVPYAPKEVIDASIVEVLTYSNCTIEEDKMRESVETAKSLPGCTGVASGFSLDGATFVAVVGWASVEESKAADKSLYVSAGGLTSETYHVNFRFPIKGFGGL</sequence>
<accession>R8BJU5</accession>
<dbReference type="RefSeq" id="XP_007915714.1">
    <property type="nucleotide sequence ID" value="XM_007917523.1"/>
</dbReference>
<evidence type="ECO:0000313" key="1">
    <source>
        <dbReference type="EMBL" id="EON99487.1"/>
    </source>
</evidence>
<name>R8BJU5_PHAM7</name>
<dbReference type="GeneID" id="19325490"/>
<keyword evidence="2" id="KW-1185">Reference proteome</keyword>
<dbReference type="KEGG" id="tmn:UCRPA7_4982"/>
<evidence type="ECO:0000313" key="2">
    <source>
        <dbReference type="Proteomes" id="UP000014074"/>
    </source>
</evidence>
<dbReference type="EMBL" id="KB933147">
    <property type="protein sequence ID" value="EON99487.1"/>
    <property type="molecule type" value="Genomic_DNA"/>
</dbReference>
<dbReference type="eggNOG" id="ENOG502TE0W">
    <property type="taxonomic scope" value="Eukaryota"/>
</dbReference>
<gene>
    <name evidence="1" type="ORF">UCRPA7_4982</name>
</gene>
<dbReference type="Proteomes" id="UP000014074">
    <property type="component" value="Unassembled WGS sequence"/>
</dbReference>
<protein>
    <recommendedName>
        <fullName evidence="3">ABM domain-containing protein</fullName>
    </recommendedName>
</protein>
<reference evidence="2" key="1">
    <citation type="journal article" date="2013" name="Genome Announc.">
        <title>Draft genome sequence of the ascomycete Phaeoacremonium aleophilum strain UCR-PA7, a causal agent of the esca disease complex in grapevines.</title>
        <authorList>
            <person name="Blanco-Ulate B."/>
            <person name="Rolshausen P."/>
            <person name="Cantu D."/>
        </authorList>
    </citation>
    <scope>NUCLEOTIDE SEQUENCE [LARGE SCALE GENOMIC DNA]</scope>
    <source>
        <strain evidence="2">UCR-PA7</strain>
    </source>
</reference>
<dbReference type="Gene3D" id="3.30.70.100">
    <property type="match status" value="1"/>
</dbReference>
<evidence type="ECO:0008006" key="3">
    <source>
        <dbReference type="Google" id="ProtNLM"/>
    </source>
</evidence>